<evidence type="ECO:0008006" key="3">
    <source>
        <dbReference type="Google" id="ProtNLM"/>
    </source>
</evidence>
<organism evidence="1 2">
    <name type="scientific">Sphingomonas humi</name>
    <dbReference type="NCBI Taxonomy" id="335630"/>
    <lineage>
        <taxon>Bacteria</taxon>
        <taxon>Pseudomonadati</taxon>
        <taxon>Pseudomonadota</taxon>
        <taxon>Alphaproteobacteria</taxon>
        <taxon>Sphingomonadales</taxon>
        <taxon>Sphingomonadaceae</taxon>
        <taxon>Sphingomonas</taxon>
    </lineage>
</organism>
<sequence length="69" mass="7840">MNSELDPFLDRAVVRELTTLSFPTINRMQRAGRFPKFEQISAGRVGLRKSVLVQFLAGKRDWESQSIGS</sequence>
<proteinExistence type="predicted"/>
<keyword evidence="2" id="KW-1185">Reference proteome</keyword>
<accession>A0ABP7SCN8</accession>
<gene>
    <name evidence="1" type="ORF">GCM10022211_25450</name>
</gene>
<dbReference type="Proteomes" id="UP001501310">
    <property type="component" value="Unassembled WGS sequence"/>
</dbReference>
<evidence type="ECO:0000313" key="1">
    <source>
        <dbReference type="EMBL" id="GAA4010034.1"/>
    </source>
</evidence>
<dbReference type="EMBL" id="BAAAZD010000002">
    <property type="protein sequence ID" value="GAA4010034.1"/>
    <property type="molecule type" value="Genomic_DNA"/>
</dbReference>
<comment type="caution">
    <text evidence="1">The sequence shown here is derived from an EMBL/GenBank/DDBJ whole genome shotgun (WGS) entry which is preliminary data.</text>
</comment>
<name>A0ABP7SCN8_9SPHN</name>
<evidence type="ECO:0000313" key="2">
    <source>
        <dbReference type="Proteomes" id="UP001501310"/>
    </source>
</evidence>
<protein>
    <recommendedName>
        <fullName evidence="3">AlpA family phage regulatory protein</fullName>
    </recommendedName>
</protein>
<reference evidence="2" key="1">
    <citation type="journal article" date="2019" name="Int. J. Syst. Evol. Microbiol.">
        <title>The Global Catalogue of Microorganisms (GCM) 10K type strain sequencing project: providing services to taxonomists for standard genome sequencing and annotation.</title>
        <authorList>
            <consortium name="The Broad Institute Genomics Platform"/>
            <consortium name="The Broad Institute Genome Sequencing Center for Infectious Disease"/>
            <person name="Wu L."/>
            <person name="Ma J."/>
        </authorList>
    </citation>
    <scope>NUCLEOTIDE SEQUENCE [LARGE SCALE GENOMIC DNA]</scope>
    <source>
        <strain evidence="2">JCM 16603</strain>
    </source>
</reference>